<dbReference type="EMBL" id="KV425885">
    <property type="protein sequence ID" value="KZW03049.1"/>
    <property type="molecule type" value="Genomic_DNA"/>
</dbReference>
<evidence type="ECO:0000256" key="1">
    <source>
        <dbReference type="SAM" id="MobiDB-lite"/>
    </source>
</evidence>
<name>A0A165Q433_EXIGL</name>
<dbReference type="InParanoid" id="A0A165Q433"/>
<proteinExistence type="predicted"/>
<protein>
    <submittedName>
        <fullName evidence="2">Uncharacterized protein</fullName>
    </submittedName>
</protein>
<feature type="compositionally biased region" description="Polar residues" evidence="1">
    <location>
        <begin position="109"/>
        <end position="126"/>
    </location>
</feature>
<evidence type="ECO:0000313" key="2">
    <source>
        <dbReference type="EMBL" id="KZW03049.1"/>
    </source>
</evidence>
<reference evidence="2 3" key="1">
    <citation type="journal article" date="2016" name="Mol. Biol. Evol.">
        <title>Comparative Genomics of Early-Diverging Mushroom-Forming Fungi Provides Insights into the Origins of Lignocellulose Decay Capabilities.</title>
        <authorList>
            <person name="Nagy L.G."/>
            <person name="Riley R."/>
            <person name="Tritt A."/>
            <person name="Adam C."/>
            <person name="Daum C."/>
            <person name="Floudas D."/>
            <person name="Sun H."/>
            <person name="Yadav J.S."/>
            <person name="Pangilinan J."/>
            <person name="Larsson K.H."/>
            <person name="Matsuura K."/>
            <person name="Barry K."/>
            <person name="Labutti K."/>
            <person name="Kuo R."/>
            <person name="Ohm R.A."/>
            <person name="Bhattacharya S.S."/>
            <person name="Shirouzu T."/>
            <person name="Yoshinaga Y."/>
            <person name="Martin F.M."/>
            <person name="Grigoriev I.V."/>
            <person name="Hibbett D.S."/>
        </authorList>
    </citation>
    <scope>NUCLEOTIDE SEQUENCE [LARGE SCALE GENOMIC DNA]</scope>
    <source>
        <strain evidence="2 3">HHB12029</strain>
    </source>
</reference>
<dbReference type="AlphaFoldDB" id="A0A165Q433"/>
<feature type="region of interest" description="Disordered" evidence="1">
    <location>
        <begin position="59"/>
        <end position="127"/>
    </location>
</feature>
<dbReference type="Proteomes" id="UP000077266">
    <property type="component" value="Unassembled WGS sequence"/>
</dbReference>
<keyword evidence="3" id="KW-1185">Reference proteome</keyword>
<organism evidence="2 3">
    <name type="scientific">Exidia glandulosa HHB12029</name>
    <dbReference type="NCBI Taxonomy" id="1314781"/>
    <lineage>
        <taxon>Eukaryota</taxon>
        <taxon>Fungi</taxon>
        <taxon>Dikarya</taxon>
        <taxon>Basidiomycota</taxon>
        <taxon>Agaricomycotina</taxon>
        <taxon>Agaricomycetes</taxon>
        <taxon>Auriculariales</taxon>
        <taxon>Exidiaceae</taxon>
        <taxon>Exidia</taxon>
    </lineage>
</organism>
<evidence type="ECO:0000313" key="3">
    <source>
        <dbReference type="Proteomes" id="UP000077266"/>
    </source>
</evidence>
<gene>
    <name evidence="2" type="ORF">EXIGLDRAFT_319255</name>
</gene>
<accession>A0A165Q433</accession>
<sequence>MRPTLTSYCVLGYGLKFISPLCTIGPRHTTAGPCFPSCIAKDRVERTLWNSRRHLQRTNGAGEASVWRSSDQGRSHSRGCPRARHSRPQAERPCNLTRDRDKQPRQLPISASASNARQGQCGSRASRSAVKASCKGTQYPGLAPDFAIALSAAPKRLVLESPSTGMRGGAYTSLQTPLNHTNKQAILEASLRSER</sequence>
<feature type="compositionally biased region" description="Basic residues" evidence="1">
    <location>
        <begin position="75"/>
        <end position="87"/>
    </location>
</feature>